<feature type="compositionally biased region" description="Polar residues" evidence="1">
    <location>
        <begin position="670"/>
        <end position="685"/>
    </location>
</feature>
<feature type="region of interest" description="Disordered" evidence="1">
    <location>
        <begin position="246"/>
        <end position="297"/>
    </location>
</feature>
<evidence type="ECO:0000256" key="1">
    <source>
        <dbReference type="SAM" id="MobiDB-lite"/>
    </source>
</evidence>
<feature type="compositionally biased region" description="Basic and acidic residues" evidence="1">
    <location>
        <begin position="686"/>
        <end position="699"/>
    </location>
</feature>
<reference evidence="2 3" key="1">
    <citation type="submission" date="2015-01" db="EMBL/GenBank/DDBJ databases">
        <title>The Genome Sequence of Ochroconis gallopava CBS43764.</title>
        <authorList>
            <consortium name="The Broad Institute Genomics Platform"/>
            <person name="Cuomo C."/>
            <person name="de Hoog S."/>
            <person name="Gorbushina A."/>
            <person name="Stielow B."/>
            <person name="Teixiera M."/>
            <person name="Abouelleil A."/>
            <person name="Chapman S.B."/>
            <person name="Priest M."/>
            <person name="Young S.K."/>
            <person name="Wortman J."/>
            <person name="Nusbaum C."/>
            <person name="Birren B."/>
        </authorList>
    </citation>
    <scope>NUCLEOTIDE SEQUENCE [LARGE SCALE GENOMIC DNA]</scope>
    <source>
        <strain evidence="2 3">CBS 43764</strain>
    </source>
</reference>
<feature type="compositionally biased region" description="Polar residues" evidence="1">
    <location>
        <begin position="60"/>
        <end position="69"/>
    </location>
</feature>
<feature type="compositionally biased region" description="Basic and acidic residues" evidence="1">
    <location>
        <begin position="511"/>
        <end position="521"/>
    </location>
</feature>
<feature type="compositionally biased region" description="Acidic residues" evidence="1">
    <location>
        <begin position="34"/>
        <end position="45"/>
    </location>
</feature>
<feature type="region of interest" description="Disordered" evidence="1">
    <location>
        <begin position="171"/>
        <end position="231"/>
    </location>
</feature>
<gene>
    <name evidence="2" type="ORF">PV09_04066</name>
</gene>
<feature type="compositionally biased region" description="Basic and acidic residues" evidence="1">
    <location>
        <begin position="725"/>
        <end position="738"/>
    </location>
</feature>
<feature type="compositionally biased region" description="Acidic residues" evidence="1">
    <location>
        <begin position="75"/>
        <end position="94"/>
    </location>
</feature>
<dbReference type="Proteomes" id="UP000053259">
    <property type="component" value="Unassembled WGS sequence"/>
</dbReference>
<feature type="compositionally biased region" description="Low complexity" evidence="1">
    <location>
        <begin position="712"/>
        <end position="723"/>
    </location>
</feature>
<dbReference type="Pfam" id="PF10336">
    <property type="entry name" value="DUF2420"/>
    <property type="match status" value="1"/>
</dbReference>
<feature type="compositionally biased region" description="Acidic residues" evidence="1">
    <location>
        <begin position="701"/>
        <end position="711"/>
    </location>
</feature>
<feature type="region of interest" description="Disordered" evidence="1">
    <location>
        <begin position="449"/>
        <end position="823"/>
    </location>
</feature>
<feature type="compositionally biased region" description="Acidic residues" evidence="1">
    <location>
        <begin position="460"/>
        <end position="509"/>
    </location>
</feature>
<dbReference type="EMBL" id="KN847539">
    <property type="protein sequence ID" value="KIW04891.1"/>
    <property type="molecule type" value="Genomic_DNA"/>
</dbReference>
<feature type="compositionally biased region" description="Acidic residues" evidence="1">
    <location>
        <begin position="633"/>
        <end position="643"/>
    </location>
</feature>
<sequence length="823" mass="90191">MATMATSGMPSALGVPTADDTMEISSDAGRGDQDIDLDFMGDDDANNGVDWMLQDAATDRGNQQASGQHASADDLMYDDGDEISYAEEDTMEDDTPAHTETHNNPQDVDIDLDSRPATAETLYDATEDVDLEVDNTYQEQEEETLIDYETLEDQGDQLVEPTQELNAVSTTSAIEEPLANEKPELAPHVEAISKQPTKPPQVGNEPSLVSDGIAPKDFAKSTDASSQAMGQDDLIPPVEEEVQHLESSKPFLSSQAHSNQHEAVATSKDDLATDGADKLTRAHSGPDSELASAPEAATTTQINNLTPLHPVTIYYASSVEYSLFPTSEHDDPNTFLLQNSSVASSTLIDFFRACRSVLDQDLNDDLELELYIDSLNLTIPEDSTHCRETSLAQIIEVYVELMRNAGFEDPPPLYVEMNVKDRLSAQLSSLFKAASEKKGLYDLPFYQDETLKQSPRSSGEEGEGGEDGEEEEEEVEEGEEEGEGEGEEEEELEDGVVEGGDDYAEEAGLEDANKEEKSGDYEREDQERVEDDDAEAQTANLKTEASAHDPQNFERRSKDRRSASDAENGSKNEGEDWNEDRQEHQNEPSQLVAAPDEGDESSSGSSTLQEAQLTAPSECSISKDGGMWLIGYPDEEDYDDETSEAVQIDDVPANNQATSDEGQYGAQYYDSANSGPNAQESFGTSHEQHTDSFDNHTLDTDTFDQEYDDYNEYGAEGEYIEGAPSDEKSHGADEKWVQDDCQPEGADIATARSGTFEVPDESEEGDEDEITYDDEFAAENEETQEATTQEASETSPHGKRSREEDEDGLLDGSDQESKRLKAA</sequence>
<feature type="compositionally biased region" description="Acidic residues" evidence="1">
    <location>
        <begin position="522"/>
        <end position="535"/>
    </location>
</feature>
<feature type="compositionally biased region" description="Low complexity" evidence="1">
    <location>
        <begin position="785"/>
        <end position="795"/>
    </location>
</feature>
<dbReference type="InterPro" id="IPR018822">
    <property type="entry name" value="UPF0646"/>
</dbReference>
<name>A0A0D1XQI4_9PEZI</name>
<dbReference type="HOGENOM" id="CLU_350293_0_0_1"/>
<protein>
    <submittedName>
        <fullName evidence="2">Uncharacterized protein</fullName>
    </submittedName>
</protein>
<proteinExistence type="predicted"/>
<organism evidence="2 3">
    <name type="scientific">Verruconis gallopava</name>
    <dbReference type="NCBI Taxonomy" id="253628"/>
    <lineage>
        <taxon>Eukaryota</taxon>
        <taxon>Fungi</taxon>
        <taxon>Dikarya</taxon>
        <taxon>Ascomycota</taxon>
        <taxon>Pezizomycotina</taxon>
        <taxon>Dothideomycetes</taxon>
        <taxon>Pleosporomycetidae</taxon>
        <taxon>Venturiales</taxon>
        <taxon>Sympoventuriaceae</taxon>
        <taxon>Verruconis</taxon>
    </lineage>
</organism>
<dbReference type="AlphaFoldDB" id="A0A0D1XQI4"/>
<dbReference type="InParanoid" id="A0A0D1XQI4"/>
<dbReference type="RefSeq" id="XP_016214760.1">
    <property type="nucleotide sequence ID" value="XM_016357356.1"/>
</dbReference>
<dbReference type="OrthoDB" id="5339076at2759"/>
<feature type="compositionally biased region" description="Basic and acidic residues" evidence="1">
    <location>
        <begin position="267"/>
        <end position="286"/>
    </location>
</feature>
<accession>A0A0D1XQI4</accession>
<evidence type="ECO:0000313" key="2">
    <source>
        <dbReference type="EMBL" id="KIW04891.1"/>
    </source>
</evidence>
<dbReference type="GeneID" id="27312039"/>
<feature type="compositionally biased region" description="Acidic residues" evidence="1">
    <location>
        <begin position="758"/>
        <end position="784"/>
    </location>
</feature>
<feature type="region of interest" description="Disordered" evidence="1">
    <location>
        <begin position="1"/>
        <end position="111"/>
    </location>
</feature>
<dbReference type="VEuPathDB" id="FungiDB:PV09_04066"/>
<feature type="compositionally biased region" description="Polar residues" evidence="1">
    <location>
        <begin position="607"/>
        <end position="620"/>
    </location>
</feature>
<evidence type="ECO:0000313" key="3">
    <source>
        <dbReference type="Proteomes" id="UP000053259"/>
    </source>
</evidence>
<feature type="compositionally biased region" description="Basic and acidic residues" evidence="1">
    <location>
        <begin position="545"/>
        <end position="586"/>
    </location>
</feature>
<keyword evidence="3" id="KW-1185">Reference proteome</keyword>
<dbReference type="STRING" id="253628.A0A0D1XQI4"/>